<protein>
    <submittedName>
        <fullName evidence="3">NAD synthetase</fullName>
        <ecNumber evidence="3">6.3.5.1</ecNumber>
    </submittedName>
</protein>
<keyword evidence="4" id="KW-1185">Reference proteome</keyword>
<dbReference type="InterPro" id="IPR003010">
    <property type="entry name" value="C-N_Hydrolase"/>
</dbReference>
<dbReference type="Pfam" id="PF00795">
    <property type="entry name" value="CN_hydrolase"/>
    <property type="match status" value="1"/>
</dbReference>
<name>A0A0B5E7Y1_9RHOB</name>
<dbReference type="EC" id="6.3.5.1" evidence="3"/>
<dbReference type="GO" id="GO:0004359">
    <property type="term" value="F:glutaminase activity"/>
    <property type="evidence" value="ECO:0007669"/>
    <property type="project" value="InterPro"/>
</dbReference>
<evidence type="ECO:0000259" key="2">
    <source>
        <dbReference type="PROSITE" id="PS50263"/>
    </source>
</evidence>
<dbReference type="EMBL" id="CP004393">
    <property type="protein sequence ID" value="AJE48407.1"/>
    <property type="molecule type" value="Genomic_DNA"/>
</dbReference>
<dbReference type="KEGG" id="cid:P73_3692"/>
<dbReference type="STRING" id="1208324.P73_3692"/>
<evidence type="ECO:0000313" key="4">
    <source>
        <dbReference type="Proteomes" id="UP000031521"/>
    </source>
</evidence>
<dbReference type="PROSITE" id="PS50263">
    <property type="entry name" value="CN_HYDROLASE"/>
    <property type="match status" value="1"/>
</dbReference>
<evidence type="ECO:0000313" key="3">
    <source>
        <dbReference type="EMBL" id="AJE48407.1"/>
    </source>
</evidence>
<evidence type="ECO:0000256" key="1">
    <source>
        <dbReference type="ARBA" id="ARBA00022598"/>
    </source>
</evidence>
<dbReference type="InterPro" id="IPR003694">
    <property type="entry name" value="NAD_synthase"/>
</dbReference>
<feature type="domain" description="CN hydrolase" evidence="2">
    <location>
        <begin position="5"/>
        <end position="219"/>
    </location>
</feature>
<dbReference type="SUPFAM" id="SSF56317">
    <property type="entry name" value="Carbon-nitrogen hydrolase"/>
    <property type="match status" value="1"/>
</dbReference>
<dbReference type="AlphaFoldDB" id="A0A0B5E7Y1"/>
<dbReference type="Proteomes" id="UP000031521">
    <property type="component" value="Chromosome"/>
</dbReference>
<sequence length="219" mass="23620">MTDRFRLTLAQLDPTVGAIDANAAAVRRAHAEARAAAADMVVFPEMFLTGYQPQDLVRRPAFLRAATAKMEELAALTAEGPAIGLGGPYASAEGLHNGYWILAGGRVKQVLRKHHLPNDTVFDERRVYSPGPLEGPYAIGPLRIGSPICEDAWSEDVAEAQVESGAEILVVPNGSPYHRGKFDIRLSHMVARVTENDVPLVYLNPHYSPSRLGGALEAG</sequence>
<dbReference type="InterPro" id="IPR036526">
    <property type="entry name" value="C-N_Hydrolase_sf"/>
</dbReference>
<dbReference type="GO" id="GO:0003952">
    <property type="term" value="F:NAD+ synthase (glutamine-hydrolyzing) activity"/>
    <property type="evidence" value="ECO:0007669"/>
    <property type="project" value="UniProtKB-EC"/>
</dbReference>
<dbReference type="OrthoDB" id="9760188at2"/>
<dbReference type="PANTHER" id="PTHR23090:SF9">
    <property type="entry name" value="GLUTAMINE-DEPENDENT NAD(+) SYNTHETASE"/>
    <property type="match status" value="1"/>
</dbReference>
<dbReference type="HOGENOM" id="CLU_1259561_0_0_5"/>
<gene>
    <name evidence="3" type="ORF">P73_3692</name>
</gene>
<organism evidence="3 4">
    <name type="scientific">Celeribacter indicus</name>
    <dbReference type="NCBI Taxonomy" id="1208324"/>
    <lineage>
        <taxon>Bacteria</taxon>
        <taxon>Pseudomonadati</taxon>
        <taxon>Pseudomonadota</taxon>
        <taxon>Alphaproteobacteria</taxon>
        <taxon>Rhodobacterales</taxon>
        <taxon>Roseobacteraceae</taxon>
        <taxon>Celeribacter</taxon>
    </lineage>
</organism>
<keyword evidence="1 3" id="KW-0436">Ligase</keyword>
<dbReference type="PANTHER" id="PTHR23090">
    <property type="entry name" value="NH 3 /GLUTAMINE-DEPENDENT NAD + SYNTHETASE"/>
    <property type="match status" value="1"/>
</dbReference>
<dbReference type="Gene3D" id="3.60.110.10">
    <property type="entry name" value="Carbon-nitrogen hydrolase"/>
    <property type="match status" value="1"/>
</dbReference>
<accession>A0A0B5E7Y1</accession>
<proteinExistence type="predicted"/>
<reference evidence="3 4" key="1">
    <citation type="journal article" date="2014" name="Int. J. Syst. Evol. Microbiol.">
        <title>Celeribacter indicus sp. nov., a polycyclic aromatic hydrocarbon-degrading bacterium from deep-sea sediment and reclassification of Huaishuia halophila as Celeribacter halophilus comb. nov.</title>
        <authorList>
            <person name="Lai Q."/>
            <person name="Cao J."/>
            <person name="Yuan J."/>
            <person name="Li F."/>
            <person name="Shao Z."/>
        </authorList>
    </citation>
    <scope>NUCLEOTIDE SEQUENCE [LARGE SCALE GENOMIC DNA]</scope>
    <source>
        <strain evidence="3">P73</strain>
    </source>
</reference>
<dbReference type="GO" id="GO:0005737">
    <property type="term" value="C:cytoplasm"/>
    <property type="evidence" value="ECO:0007669"/>
    <property type="project" value="InterPro"/>
</dbReference>
<dbReference type="GO" id="GO:0009435">
    <property type="term" value="P:NAD+ biosynthetic process"/>
    <property type="evidence" value="ECO:0007669"/>
    <property type="project" value="InterPro"/>
</dbReference>
<dbReference type="CDD" id="cd07570">
    <property type="entry name" value="GAT_Gln-NAD-synth"/>
    <property type="match status" value="1"/>
</dbReference>